<comment type="catalytic activity">
    <reaction evidence="1">
        <text>S-ubiquitinyl-[E2 ubiquitin-conjugating enzyme]-L-cysteine + [acceptor protein]-L-lysine = [E2 ubiquitin-conjugating enzyme]-L-cysteine + N(6)-ubiquitinyl-[acceptor protein]-L-lysine.</text>
        <dbReference type="EC" id="2.3.2.27"/>
    </reaction>
</comment>
<dbReference type="SUPFAM" id="SSF57850">
    <property type="entry name" value="RING/U-box"/>
    <property type="match status" value="1"/>
</dbReference>
<dbReference type="InterPro" id="IPR056527">
    <property type="entry name" value="WD40_RFWD3"/>
</dbReference>
<evidence type="ECO:0000256" key="5">
    <source>
        <dbReference type="PROSITE-ProRule" id="PRU00175"/>
    </source>
</evidence>
<evidence type="ECO:0000256" key="3">
    <source>
        <dbReference type="ARBA" id="ARBA00022574"/>
    </source>
</evidence>
<dbReference type="SMART" id="SM00184">
    <property type="entry name" value="RING"/>
    <property type="match status" value="1"/>
</dbReference>
<dbReference type="InterPro" id="IPR013083">
    <property type="entry name" value="Znf_RING/FYVE/PHD"/>
</dbReference>
<keyword evidence="9" id="KW-1185">Reference proteome</keyword>
<accession>A0ABP0YHW6</accession>
<evidence type="ECO:0000256" key="4">
    <source>
        <dbReference type="ARBA" id="ARBA00034306"/>
    </source>
</evidence>
<feature type="compositionally biased region" description="Low complexity" evidence="6">
    <location>
        <begin position="63"/>
        <end position="74"/>
    </location>
</feature>
<dbReference type="InterPro" id="IPR015943">
    <property type="entry name" value="WD40/YVTN_repeat-like_dom_sf"/>
</dbReference>
<dbReference type="Pfam" id="PF13639">
    <property type="entry name" value="zf-RING_2"/>
    <property type="match status" value="1"/>
</dbReference>
<dbReference type="EC" id="2.3.2.27" evidence="2"/>
<keyword evidence="3" id="KW-0853">WD repeat</keyword>
<dbReference type="EMBL" id="OZ021738">
    <property type="protein sequence ID" value="CAK9320098.1"/>
    <property type="molecule type" value="Genomic_DNA"/>
</dbReference>
<feature type="domain" description="RING-type" evidence="7">
    <location>
        <begin position="112"/>
        <end position="158"/>
    </location>
</feature>
<dbReference type="Proteomes" id="UP001642487">
    <property type="component" value="Chromosome 4"/>
</dbReference>
<keyword evidence="5" id="KW-0863">Zinc-finger</keyword>
<keyword evidence="5" id="KW-0479">Metal-binding</keyword>
<evidence type="ECO:0000313" key="8">
    <source>
        <dbReference type="EMBL" id="CAK9320098.1"/>
    </source>
</evidence>
<gene>
    <name evidence="8" type="ORF">CITCOLO1_LOCUS12139</name>
</gene>
<evidence type="ECO:0000256" key="1">
    <source>
        <dbReference type="ARBA" id="ARBA00000900"/>
    </source>
</evidence>
<dbReference type="PANTHER" id="PTHR16047">
    <property type="entry name" value="RFWD3 PROTEIN"/>
    <property type="match status" value="1"/>
</dbReference>
<reference evidence="8 9" key="1">
    <citation type="submission" date="2024-03" db="EMBL/GenBank/DDBJ databases">
        <authorList>
            <person name="Gkanogiannis A."/>
            <person name="Becerra Lopez-Lavalle L."/>
        </authorList>
    </citation>
    <scope>NUCLEOTIDE SEQUENCE [LARGE SCALE GENOMIC DNA]</scope>
</reference>
<comment type="subcellular location">
    <subcellularLocation>
        <location evidence="4">Nucleus</location>
        <location evidence="4">Nuclear body</location>
    </subcellularLocation>
</comment>
<evidence type="ECO:0000313" key="9">
    <source>
        <dbReference type="Proteomes" id="UP001642487"/>
    </source>
</evidence>
<proteinExistence type="predicted"/>
<dbReference type="InterPro" id="IPR001841">
    <property type="entry name" value="Znf_RING"/>
</dbReference>
<protein>
    <recommendedName>
        <fullName evidence="2">RING-type E3 ubiquitin transferase</fullName>
        <ecNumber evidence="2">2.3.2.27</ecNumber>
    </recommendedName>
</protein>
<evidence type="ECO:0000256" key="2">
    <source>
        <dbReference type="ARBA" id="ARBA00012483"/>
    </source>
</evidence>
<dbReference type="Gene3D" id="3.30.40.10">
    <property type="entry name" value="Zinc/RING finger domain, C3HC4 (zinc finger)"/>
    <property type="match status" value="1"/>
</dbReference>
<sequence>MPDSVTRYTDILHVHYEVEDDDDEGEEEEEEDDEETDDGEETVEGHAEEEADYAPEVVQSPRASQTGASGSAQARVSFWVEEEVDKRRRTEGGEASSSQNEGSRNETDDFTCSICMEAWTNYGDHHICCLPCGHLYGMSCINRWLRQRKNAGKCPQCNRKCSTKDVRKLFAARIVAADGESQKRIQSLEDTCTSLEKKDANWCKKEVEWRKTETHLQLKVRELTERTNYLERLLEDSQRKPVLANLDCTFQGKSVSEHNFGLRFSGQVSSCSFILKKELLVDGARLIDIDASNQVVLVARRQSGFGGTHVLTKISLMSPYEREDIRIPFCTNAVRDLHISPAARTLVLFSSLGKKLAILSMESNHIILDYDLPDAAWSCSWDQNSSHYVYAGLKNGFLVMFDMRQTAGPLKTLQGRTSNPIHTIHSLSSYSTLSNDVKSVLSASAYGVCQWNFDALEEGPFLVPETNQGVCTSLAYCSSRDEIVASYRPKVGMSSEIAYSQPSPSPSPSHTAGHRVEGCHVAFKKEDNLQQFSKLGSAYANIDAIRLLKSTIIDLQDCNSLFVSADAVMDDLILQELPSFRSVQHLKVHKHPVRDVKYSCGFDRGLLSCLSDDALHLFCPRGS</sequence>
<name>A0ABP0YHW6_9ROSI</name>
<keyword evidence="5" id="KW-0862">Zinc</keyword>
<organism evidence="8 9">
    <name type="scientific">Citrullus colocynthis</name>
    <name type="common">colocynth</name>
    <dbReference type="NCBI Taxonomy" id="252529"/>
    <lineage>
        <taxon>Eukaryota</taxon>
        <taxon>Viridiplantae</taxon>
        <taxon>Streptophyta</taxon>
        <taxon>Embryophyta</taxon>
        <taxon>Tracheophyta</taxon>
        <taxon>Spermatophyta</taxon>
        <taxon>Magnoliopsida</taxon>
        <taxon>eudicotyledons</taxon>
        <taxon>Gunneridae</taxon>
        <taxon>Pentapetalae</taxon>
        <taxon>rosids</taxon>
        <taxon>fabids</taxon>
        <taxon>Cucurbitales</taxon>
        <taxon>Cucurbitaceae</taxon>
        <taxon>Benincaseae</taxon>
        <taxon>Citrullus</taxon>
    </lineage>
</organism>
<evidence type="ECO:0000259" key="7">
    <source>
        <dbReference type="PROSITE" id="PS50089"/>
    </source>
</evidence>
<dbReference type="CDD" id="cd16450">
    <property type="entry name" value="mRING-C3HGC3_RFWD3"/>
    <property type="match status" value="1"/>
</dbReference>
<feature type="compositionally biased region" description="Acidic residues" evidence="6">
    <location>
        <begin position="18"/>
        <end position="42"/>
    </location>
</feature>
<dbReference type="Pfam" id="PF23419">
    <property type="entry name" value="WD40_RFWD3"/>
    <property type="match status" value="1"/>
</dbReference>
<evidence type="ECO:0000256" key="6">
    <source>
        <dbReference type="SAM" id="MobiDB-lite"/>
    </source>
</evidence>
<dbReference type="PROSITE" id="PS50089">
    <property type="entry name" value="ZF_RING_2"/>
    <property type="match status" value="1"/>
</dbReference>
<dbReference type="InterPro" id="IPR036322">
    <property type="entry name" value="WD40_repeat_dom_sf"/>
</dbReference>
<feature type="region of interest" description="Disordered" evidence="6">
    <location>
        <begin position="1"/>
        <end position="107"/>
    </location>
</feature>
<dbReference type="PANTHER" id="PTHR16047:SF13">
    <property type="entry name" value="E3 UBIQUITIN-PROTEIN LIGASE RFWD3"/>
    <property type="match status" value="1"/>
</dbReference>
<dbReference type="Gene3D" id="2.130.10.10">
    <property type="entry name" value="YVTN repeat-like/Quinoprotein amine dehydrogenase"/>
    <property type="match status" value="1"/>
</dbReference>
<dbReference type="SUPFAM" id="SSF50978">
    <property type="entry name" value="WD40 repeat-like"/>
    <property type="match status" value="1"/>
</dbReference>
<dbReference type="InterPro" id="IPR037381">
    <property type="entry name" value="RFWD3"/>
</dbReference>